<dbReference type="KEGG" id="lst:LSS_19825"/>
<dbReference type="Proteomes" id="UP000035800">
    <property type="component" value="Chromosome I"/>
</dbReference>
<evidence type="ECO:0000313" key="1">
    <source>
        <dbReference type="EMBL" id="EKT85008.1"/>
    </source>
</evidence>
<name>K8XTQ0_9LEPT</name>
<reference evidence="1 2" key="2">
    <citation type="journal article" date="2014" name="Emerg. Microbes Infect.">
        <title>Potential impact on kidney infection: a whole-genome analysis of Leptospira santarosai serovar Shermani.</title>
        <authorList>
            <person name="Chou L.F."/>
            <person name="Chen T.W."/>
            <person name="Ko Y.C."/>
            <person name="Pan M.J."/>
            <person name="Tian Y.C."/>
            <person name="Chiu C.H."/>
            <person name="Tang P."/>
            <person name="Hung C.C."/>
            <person name="Yang C.W."/>
        </authorList>
    </citation>
    <scope>NUCLEOTIDE SEQUENCE</scope>
    <source>
        <strain evidence="1 2">LT 821</strain>
    </source>
</reference>
<dbReference type="AlphaFoldDB" id="K8XTQ0"/>
<sequence>MNSSCALKKFNTEFLMIRLQSVLKKNVSVEIK</sequence>
<reference evidence="1 2" key="1">
    <citation type="journal article" date="2012" name="Gene">
        <title>Sequence of Leptospira santarosai serovar Shermani genome and prediction of virulence-associated genes.</title>
        <authorList>
            <person name="Chou L.F."/>
            <person name="Chen Y.T."/>
            <person name="Lu C.W."/>
            <person name="Ko Y.C."/>
            <person name="Tang C.Y."/>
            <person name="Pan M.J."/>
            <person name="Tian Y.C."/>
            <person name="Chiu C.H."/>
            <person name="Hung C.C."/>
            <person name="Yang C.W."/>
        </authorList>
    </citation>
    <scope>NUCLEOTIDE SEQUENCE [LARGE SCALE GENOMIC DNA]</scope>
    <source>
        <strain evidence="1">LT 821</strain>
    </source>
</reference>
<accession>K8XTQ0</accession>
<gene>
    <name evidence="1" type="ORF">LSS_19825</name>
</gene>
<protein>
    <submittedName>
        <fullName evidence="1">Uncharacterized protein</fullName>
    </submittedName>
</protein>
<proteinExistence type="predicted"/>
<dbReference type="EMBL" id="CP006694">
    <property type="protein sequence ID" value="EKT85008.1"/>
    <property type="molecule type" value="Genomic_DNA"/>
</dbReference>
<organism evidence="1 2">
    <name type="scientific">Leptospira santarosai serovar Shermani str. LT 821</name>
    <dbReference type="NCBI Taxonomy" id="758847"/>
    <lineage>
        <taxon>Bacteria</taxon>
        <taxon>Pseudomonadati</taxon>
        <taxon>Spirochaetota</taxon>
        <taxon>Spirochaetia</taxon>
        <taxon>Leptospirales</taxon>
        <taxon>Leptospiraceae</taxon>
        <taxon>Leptospira</taxon>
    </lineage>
</organism>
<evidence type="ECO:0000313" key="2">
    <source>
        <dbReference type="Proteomes" id="UP000035800"/>
    </source>
</evidence>